<feature type="transmembrane region" description="Helical" evidence="2">
    <location>
        <begin position="614"/>
        <end position="635"/>
    </location>
</feature>
<feature type="compositionally biased region" description="Basic and acidic residues" evidence="4">
    <location>
        <begin position="102"/>
        <end position="118"/>
    </location>
</feature>
<feature type="coiled-coil region" evidence="3">
    <location>
        <begin position="446"/>
        <end position="473"/>
    </location>
</feature>
<feature type="compositionally biased region" description="Polar residues" evidence="4">
    <location>
        <begin position="525"/>
        <end position="547"/>
    </location>
</feature>
<evidence type="ECO:0000256" key="4">
    <source>
        <dbReference type="SAM" id="MobiDB-lite"/>
    </source>
</evidence>
<evidence type="ECO:0000313" key="5">
    <source>
        <dbReference type="EMBL" id="CCO20105.1"/>
    </source>
</evidence>
<feature type="compositionally biased region" description="Low complexity" evidence="4">
    <location>
        <begin position="379"/>
        <end position="395"/>
    </location>
</feature>
<feature type="compositionally biased region" description="Basic and acidic residues" evidence="4">
    <location>
        <begin position="334"/>
        <end position="349"/>
    </location>
</feature>
<dbReference type="Gene3D" id="1.20.58.340">
    <property type="entry name" value="Magnesium transport protein CorA, transmembrane region"/>
    <property type="match status" value="1"/>
</dbReference>
<sequence>MPSAQERLKEDGAEEKNNDFSSEPSSRAYTPPLPPLATPEYVRYLQEQRRGDLDTETTPSQTASGNTSDSEFQPPPPSDSKNNTNNINKTRQSFASAIEVEAGNKEDEMEKERRRNEDVTFAPIIGPDRNPSLSGSRANSHEDLVGLNTRAIMNAANERYKDQAQEAAMETQKRNYTELKDVAISLSEDPESPRHHKNLTTTFPKLGNNKGWLRVDSTGRLTKLTIEKHKISHMLRVPIRDLRVLEPAMSSSYSTSIWCRERSIVVNLEQIKILITAEEVICPDSRNSAVVERYIPELQRRLQRRIKMKESSQKEDKVKKNMPETFSSFALNEAAEKSNKEKEHHERKPSNSGGYTSFDEEEMKGHEGGHHRTSFDTFGGPTPEGSEFSSEGGSDETLPFELIALEIALEMVCNALEVESDKVEREGKPQLEKLRQDVNQTNLEKVRRVKNRLVRINARVSKVREEIQRYLDDDSDMRDLYLTRRLREELRQNTARSNRESGATPSPAGANRGGRGLGSQPPLSPLNQSQRTPNQMQNSPNVNSGQVQIIGPNGEVWDEDKDLQEVEDLFETYFTHIDSTFRNLEQLNEYIDDMEDLIEIELDSKRNQLIKLELLLTTGTLCLSGFGVVVGVFGMNIRNGLEGSQSSFELVIVFSVIGSVLTFAAIVQACRYFRLF</sequence>
<dbReference type="eggNOG" id="KOG2662">
    <property type="taxonomic scope" value="Eukaryota"/>
</dbReference>
<comment type="subcellular location">
    <subcellularLocation>
        <location evidence="2">Membrane</location>
        <topology evidence="2">Multi-pass membrane protein</topology>
    </subcellularLocation>
</comment>
<dbReference type="Pfam" id="PF22099">
    <property type="entry name" value="MRS2-like"/>
    <property type="match status" value="2"/>
</dbReference>
<dbReference type="EMBL" id="FO082263">
    <property type="protein sequence ID" value="CCO20105.1"/>
    <property type="molecule type" value="Genomic_DNA"/>
</dbReference>
<dbReference type="GO" id="GO:0015095">
    <property type="term" value="F:magnesium ion transmembrane transporter activity"/>
    <property type="evidence" value="ECO:0007669"/>
    <property type="project" value="TreeGrafter"/>
</dbReference>
<dbReference type="Gene3D" id="2.40.128.330">
    <property type="match status" value="1"/>
</dbReference>
<evidence type="ECO:0000256" key="3">
    <source>
        <dbReference type="SAM" id="Coils"/>
    </source>
</evidence>
<feature type="compositionally biased region" description="Polar residues" evidence="4">
    <location>
        <begin position="79"/>
        <end position="95"/>
    </location>
</feature>
<feature type="compositionally biased region" description="Basic and acidic residues" evidence="4">
    <location>
        <begin position="363"/>
        <end position="374"/>
    </location>
</feature>
<feature type="compositionally biased region" description="Polar residues" evidence="4">
    <location>
        <begin position="56"/>
        <end position="71"/>
    </location>
</feature>
<dbReference type="Proteomes" id="UP000198341">
    <property type="component" value="Chromosome 16"/>
</dbReference>
<accession>K8F5K1</accession>
<dbReference type="PANTHER" id="PTHR13890">
    <property type="entry name" value="RNA SPLICING PROTEIN MRS2, MITOCHONDRIAL"/>
    <property type="match status" value="1"/>
</dbReference>
<feature type="region of interest" description="Disordered" evidence="4">
    <location>
        <begin position="1"/>
        <end position="140"/>
    </location>
</feature>
<comment type="function">
    <text evidence="2">Magnesium transporter that may mediate the influx of magnesium.</text>
</comment>
<keyword evidence="2" id="KW-0812">Transmembrane</keyword>
<dbReference type="KEGG" id="bpg:Bathy16g02560"/>
<feature type="region of interest" description="Disordered" evidence="4">
    <location>
        <begin position="492"/>
        <end position="549"/>
    </location>
</feature>
<keyword evidence="2" id="KW-0813">Transport</keyword>
<keyword evidence="6" id="KW-1185">Reference proteome</keyword>
<feature type="region of interest" description="Disordered" evidence="4">
    <location>
        <begin position="334"/>
        <end position="395"/>
    </location>
</feature>
<dbReference type="GO" id="GO:0016020">
    <property type="term" value="C:membrane"/>
    <property type="evidence" value="ECO:0007669"/>
    <property type="project" value="UniProtKB-SubCell"/>
</dbReference>
<feature type="compositionally biased region" description="Polar residues" evidence="4">
    <location>
        <begin position="492"/>
        <end position="504"/>
    </location>
</feature>
<name>K8F5K1_9CHLO</name>
<gene>
    <name evidence="5" type="ordered locus">Bathy16g02560</name>
</gene>
<dbReference type="CDD" id="cd12823">
    <property type="entry name" value="Mrs2_Mfm1p-like"/>
    <property type="match status" value="1"/>
</dbReference>
<dbReference type="AlphaFoldDB" id="K8F5K1"/>
<evidence type="ECO:0000256" key="2">
    <source>
        <dbReference type="RuleBase" id="RU366041"/>
    </source>
</evidence>
<keyword evidence="2" id="KW-0460">Magnesium</keyword>
<keyword evidence="2" id="KW-0472">Membrane</keyword>
<dbReference type="InterPro" id="IPR039204">
    <property type="entry name" value="MRS2-like"/>
</dbReference>
<organism evidence="5 6">
    <name type="scientific">Bathycoccus prasinos</name>
    <dbReference type="NCBI Taxonomy" id="41875"/>
    <lineage>
        <taxon>Eukaryota</taxon>
        <taxon>Viridiplantae</taxon>
        <taxon>Chlorophyta</taxon>
        <taxon>Mamiellophyceae</taxon>
        <taxon>Mamiellales</taxon>
        <taxon>Bathycoccaceae</taxon>
        <taxon>Bathycoccus</taxon>
    </lineage>
</organism>
<feature type="transmembrane region" description="Helical" evidence="2">
    <location>
        <begin position="647"/>
        <end position="667"/>
    </location>
</feature>
<comment type="similarity">
    <text evidence="1 2">Belongs to the CorA metal ion transporter (MIT) (TC 1.A.35.5) family.</text>
</comment>
<dbReference type="GeneID" id="19011304"/>
<proteinExistence type="inferred from homology"/>
<dbReference type="PANTHER" id="PTHR13890:SF31">
    <property type="entry name" value="MAGNESIUM TRANSPORTER MRS2-2-RELATED"/>
    <property type="match status" value="1"/>
</dbReference>
<protein>
    <recommendedName>
        <fullName evidence="2">Magnesium transporter</fullName>
    </recommendedName>
</protein>
<evidence type="ECO:0000256" key="1">
    <source>
        <dbReference type="ARBA" id="ARBA00007535"/>
    </source>
</evidence>
<keyword evidence="2" id="KW-0406">Ion transport</keyword>
<dbReference type="OrthoDB" id="10251508at2759"/>
<evidence type="ECO:0000313" key="6">
    <source>
        <dbReference type="Proteomes" id="UP000198341"/>
    </source>
</evidence>
<keyword evidence="3" id="KW-0175">Coiled coil</keyword>
<dbReference type="RefSeq" id="XP_007508488.1">
    <property type="nucleotide sequence ID" value="XM_007508426.1"/>
</dbReference>
<feature type="compositionally biased region" description="Basic and acidic residues" evidence="4">
    <location>
        <begin position="1"/>
        <end position="18"/>
    </location>
</feature>
<keyword evidence="2" id="KW-1133">Transmembrane helix</keyword>
<reference evidence="5 6" key="1">
    <citation type="submission" date="2011-10" db="EMBL/GenBank/DDBJ databases">
        <authorList>
            <person name="Genoscope - CEA"/>
        </authorList>
    </citation>
    <scope>NUCLEOTIDE SEQUENCE [LARGE SCALE GENOMIC DNA]</scope>
    <source>
        <strain evidence="5 6">RCC 1105</strain>
    </source>
</reference>